<dbReference type="AlphaFoldDB" id="A0A2A8CVZ6"/>
<dbReference type="GO" id="GO:0003677">
    <property type="term" value="F:DNA binding"/>
    <property type="evidence" value="ECO:0007669"/>
    <property type="project" value="UniProtKB-KW"/>
</dbReference>
<name>A0A2A8CVZ6_9BACT</name>
<proteinExistence type="predicted"/>
<keyword evidence="2" id="KW-0540">Nuclease</keyword>
<dbReference type="GO" id="GO:0009307">
    <property type="term" value="P:DNA restriction-modification system"/>
    <property type="evidence" value="ECO:0007669"/>
    <property type="project" value="UniProtKB-KW"/>
</dbReference>
<evidence type="ECO:0000259" key="1">
    <source>
        <dbReference type="Pfam" id="PF13588"/>
    </source>
</evidence>
<dbReference type="RefSeq" id="WP_098076102.1">
    <property type="nucleotide sequence ID" value="NZ_PDEQ01000006.1"/>
</dbReference>
<evidence type="ECO:0000313" key="3">
    <source>
        <dbReference type="Proteomes" id="UP000220102"/>
    </source>
</evidence>
<sequence length="368" mass="42517">MDFIEEIASLSSRAISQIDHLETEEGTKNALVMPFIKALGYDPFDPTEVVPEFTADVGTKKGEKVDYAIKLEGRPVMLFECKHAGAPLDPDHADQLFRYFHVTEAKIGVLTNGLTYKFFTDLEQENKMDERPFLTFNLLHVNENKVGELKRLRKSSFDLDDMLSAAHDLKYRKALLEYLQTQWDEPEQEFVRFMTGQVYDGRITKNVRYQFSEIVHDALRQFVSDKIRGRLNTALAEEEAVTDDAFNEEDGVESEERVDSLPDGVIAKDGDVVTTEEEMEGFRIVRAIMREVVDVDRVVSRDVKSYFGILLDDNNRQPICRLRFETAQKYLGLFDEEKNEERVPIDAVDEIYDHADKLRQTVHFYDTE</sequence>
<organism evidence="2 3">
    <name type="scientific">Longibacter salinarum</name>
    <dbReference type="NCBI Taxonomy" id="1850348"/>
    <lineage>
        <taxon>Bacteria</taxon>
        <taxon>Pseudomonadati</taxon>
        <taxon>Rhodothermota</taxon>
        <taxon>Rhodothermia</taxon>
        <taxon>Rhodothermales</taxon>
        <taxon>Salisaetaceae</taxon>
        <taxon>Longibacter</taxon>
    </lineage>
</organism>
<dbReference type="Proteomes" id="UP000220102">
    <property type="component" value="Unassembled WGS sequence"/>
</dbReference>
<dbReference type="GO" id="GO:0009035">
    <property type="term" value="F:type I site-specific deoxyribonuclease activity"/>
    <property type="evidence" value="ECO:0007669"/>
    <property type="project" value="UniProtKB-EC"/>
</dbReference>
<dbReference type="InterPro" id="IPR017035">
    <property type="entry name" value="UCP035009_HsdR_All3000-type"/>
</dbReference>
<protein>
    <submittedName>
        <fullName evidence="2">Restriction endonuclease</fullName>
    </submittedName>
</protein>
<comment type="caution">
    <text evidence="2">The sequence shown here is derived from an EMBL/GenBank/DDBJ whole genome shotgun (WGS) entry which is preliminary data.</text>
</comment>
<feature type="domain" description="Type I restriction enzyme R protein N-terminal" evidence="1">
    <location>
        <begin position="24"/>
        <end position="124"/>
    </location>
</feature>
<dbReference type="GO" id="GO:0005524">
    <property type="term" value="F:ATP binding"/>
    <property type="evidence" value="ECO:0007669"/>
    <property type="project" value="UniProtKB-KW"/>
</dbReference>
<dbReference type="PIRSF" id="PIRSF035009">
    <property type="entry name" value="UCP035009_HSDR_N"/>
    <property type="match status" value="1"/>
</dbReference>
<reference evidence="2 3" key="1">
    <citation type="submission" date="2017-10" db="EMBL/GenBank/DDBJ databases">
        <title>Draft genome of Longibacter Salinarum.</title>
        <authorList>
            <person name="Goh K.M."/>
            <person name="Shamsir M.S."/>
            <person name="Lim S.W."/>
        </authorList>
    </citation>
    <scope>NUCLEOTIDE SEQUENCE [LARGE SCALE GENOMIC DNA]</scope>
    <source>
        <strain evidence="2 3">KCTC 52045</strain>
    </source>
</reference>
<gene>
    <name evidence="2" type="ORF">CRI94_12130</name>
</gene>
<dbReference type="EMBL" id="PDEQ01000006">
    <property type="protein sequence ID" value="PEN12764.1"/>
    <property type="molecule type" value="Genomic_DNA"/>
</dbReference>
<dbReference type="OrthoDB" id="9148007at2"/>
<dbReference type="InterPro" id="IPR029464">
    <property type="entry name" value="HSDR_N"/>
</dbReference>
<keyword evidence="2" id="KW-0378">Hydrolase</keyword>
<evidence type="ECO:0000313" key="2">
    <source>
        <dbReference type="EMBL" id="PEN12764.1"/>
    </source>
</evidence>
<accession>A0A2A8CVZ6</accession>
<dbReference type="Pfam" id="PF13588">
    <property type="entry name" value="HSDR_N_2"/>
    <property type="match status" value="1"/>
</dbReference>
<keyword evidence="2" id="KW-0255">Endonuclease</keyword>
<keyword evidence="3" id="KW-1185">Reference proteome</keyword>